<organism evidence="3">
    <name type="scientific">Cyprinus carpio</name>
    <name type="common">Common carp</name>
    <dbReference type="NCBI Taxonomy" id="7962"/>
    <lineage>
        <taxon>Eukaryota</taxon>
        <taxon>Metazoa</taxon>
        <taxon>Chordata</taxon>
        <taxon>Craniata</taxon>
        <taxon>Vertebrata</taxon>
        <taxon>Euteleostomi</taxon>
        <taxon>Actinopterygii</taxon>
        <taxon>Neopterygii</taxon>
        <taxon>Teleostei</taxon>
        <taxon>Ostariophysi</taxon>
        <taxon>Cypriniformes</taxon>
        <taxon>Cyprinidae</taxon>
        <taxon>Cyprininae</taxon>
        <taxon>Cyprinus</taxon>
    </lineage>
</organism>
<gene>
    <name evidence="3" type="primary">ccdc170</name>
</gene>
<feature type="coiled-coil region" evidence="1">
    <location>
        <begin position="362"/>
        <end position="410"/>
    </location>
</feature>
<evidence type="ECO:0000313" key="3">
    <source>
        <dbReference type="RefSeq" id="XP_042598985.1"/>
    </source>
</evidence>
<dbReference type="GeneID" id="109106789"/>
<dbReference type="PANTHER" id="PTHR18863">
    <property type="entry name" value="TSEC-2-RELATED"/>
    <property type="match status" value="1"/>
</dbReference>
<reference evidence="3" key="1">
    <citation type="submission" date="2025-08" db="UniProtKB">
        <authorList>
            <consortium name="RefSeq"/>
        </authorList>
    </citation>
    <scope>IDENTIFICATION</scope>
    <source>
        <tissue evidence="3">Muscle</tissue>
    </source>
</reference>
<dbReference type="SMR" id="A0A9Q9XC88"/>
<feature type="coiled-coil region" evidence="1">
    <location>
        <begin position="17"/>
        <end position="142"/>
    </location>
</feature>
<dbReference type="OrthoDB" id="5832575at2759"/>
<keyword evidence="1" id="KW-0175">Coiled coil</keyword>
<protein>
    <submittedName>
        <fullName evidence="3">Coiled-coil domain-containing protein 170</fullName>
    </submittedName>
</protein>
<name>A0A9Q9XC88_CYPCA</name>
<feature type="coiled-coil region" evidence="1">
    <location>
        <begin position="242"/>
        <end position="290"/>
    </location>
</feature>
<proteinExistence type="predicted"/>
<feature type="coiled-coil region" evidence="1">
    <location>
        <begin position="444"/>
        <end position="598"/>
    </location>
</feature>
<feature type="compositionally biased region" description="Low complexity" evidence="2">
    <location>
        <begin position="687"/>
        <end position="699"/>
    </location>
</feature>
<evidence type="ECO:0000256" key="2">
    <source>
        <dbReference type="SAM" id="MobiDB-lite"/>
    </source>
</evidence>
<dbReference type="AlphaFoldDB" id="A0A9Q9XC88"/>
<evidence type="ECO:0000256" key="1">
    <source>
        <dbReference type="SAM" id="Coils"/>
    </source>
</evidence>
<feature type="region of interest" description="Disordered" evidence="2">
    <location>
        <begin position="673"/>
        <end position="705"/>
    </location>
</feature>
<sequence length="705" mass="81023">MEESVIQQHLTHYKQATETAREELAVLQTKYNKLQSQLLESQSKVASQEETLKNLRDAVDRHKEKEARQESLISSLRERNYNTEQEMLSITSSKSFMDMRVQTLTKENEEIKGKIMELDIKSKQYFAECNKAKQEAAETKRRSDEFISAVANKVSVNVAGEADPLDYIISMLDTSFKERDRLKNCICALEESVKLYEVECKASRETVKRLATDVEREQSLSASRVNELNSSRQELDIISLKKLSLERENQSLKTSLQESELALASAQQSFRHYENLSQDLQNKLHSCQKEAQASHSHHEAFMKNVEALLEDESRPLQHTQSDLLKALTALCNREKSAQKSQLEMEGRLAEVKEQLFRHKEHQSSSERREQELLDRIKSLEDELLTAGVWKDGMNQDKQRYLRLVEQLSEKLKVDRVAADLGFDMKLEAILTRAEQLSRQEGTALLESKTQIYSLQRKLKEHKERSESKELHLELLRRKMVQLEEEKRSRSALAVEKDDATLACKKLQKRVDRLQAELSTLRFSNTELKAQLSHTNELKVQGRVMEQNQTIEEQSKNLGKLEKNKVKTEKKMTTIKSELKNQELRARDEIQQAQRLLDTQSSAIADLTHTEKQLLDFYMVVTQMLGVDCTGCVPNYEVLRRLEVLLQSRHCHCPAHLHQHHAPHIWEAPGSSINVTHSHEFQPPALPAPSSTTSDSPAAPGDNNNI</sequence>
<dbReference type="KEGG" id="ccar:109106789"/>
<dbReference type="Proteomes" id="UP001155660">
    <property type="component" value="Chromosome B17"/>
</dbReference>
<dbReference type="PANTHER" id="PTHR18863:SF4">
    <property type="entry name" value="COILED-COIL DOMAIN-CONTAINING PROTEIN 170"/>
    <property type="match status" value="1"/>
</dbReference>
<dbReference type="InterPro" id="IPR039139">
    <property type="entry name" value="CCDC170-like"/>
</dbReference>
<dbReference type="CTD" id="80129"/>
<dbReference type="RefSeq" id="XP_042598985.1">
    <property type="nucleotide sequence ID" value="XM_042743051.1"/>
</dbReference>
<accession>A0A9Q9XC88</accession>